<dbReference type="InterPro" id="IPR000157">
    <property type="entry name" value="TIR_dom"/>
</dbReference>
<dbReference type="InterPro" id="IPR032675">
    <property type="entry name" value="LRR_dom_sf"/>
</dbReference>
<evidence type="ECO:0000256" key="2">
    <source>
        <dbReference type="ARBA" id="ARBA00022614"/>
    </source>
</evidence>
<dbReference type="InterPro" id="IPR045344">
    <property type="entry name" value="C-JID"/>
</dbReference>
<keyword evidence="3" id="KW-0677">Repeat</keyword>
<dbReference type="GO" id="GO:0043531">
    <property type="term" value="F:ADP binding"/>
    <property type="evidence" value="ECO:0007669"/>
    <property type="project" value="InterPro"/>
</dbReference>
<dbReference type="Pfam" id="PF20160">
    <property type="entry name" value="C-JID"/>
    <property type="match status" value="1"/>
</dbReference>
<feature type="compositionally biased region" description="Low complexity" evidence="8">
    <location>
        <begin position="15"/>
        <end position="26"/>
    </location>
</feature>
<keyword evidence="11" id="KW-1185">Reference proteome</keyword>
<evidence type="ECO:0000256" key="5">
    <source>
        <dbReference type="ARBA" id="ARBA00022821"/>
    </source>
</evidence>
<dbReference type="GO" id="GO:0007165">
    <property type="term" value="P:signal transduction"/>
    <property type="evidence" value="ECO:0007669"/>
    <property type="project" value="InterPro"/>
</dbReference>
<dbReference type="SUPFAM" id="SSF52058">
    <property type="entry name" value="L domain-like"/>
    <property type="match status" value="1"/>
</dbReference>
<keyword evidence="2" id="KW-0433">Leucine-rich repeat</keyword>
<dbReference type="Pfam" id="PF01582">
    <property type="entry name" value="TIR"/>
    <property type="match status" value="1"/>
</dbReference>
<accession>A0A9D3UHX9</accession>
<feature type="domain" description="TIR" evidence="9">
    <location>
        <begin position="31"/>
        <end position="198"/>
    </location>
</feature>
<dbReference type="InterPro" id="IPR058192">
    <property type="entry name" value="WHD_ROQ1-like"/>
</dbReference>
<keyword evidence="4" id="KW-0378">Hydrolase</keyword>
<reference evidence="10 11" key="1">
    <citation type="journal article" date="2021" name="Plant Biotechnol. J.">
        <title>Multi-omics assisted identification of the key and species-specific regulatory components of drought-tolerant mechanisms in Gossypium stocksii.</title>
        <authorList>
            <person name="Yu D."/>
            <person name="Ke L."/>
            <person name="Zhang D."/>
            <person name="Wu Y."/>
            <person name="Sun Y."/>
            <person name="Mei J."/>
            <person name="Sun J."/>
            <person name="Sun Y."/>
        </authorList>
    </citation>
    <scope>NUCLEOTIDE SEQUENCE [LARGE SCALE GENOMIC DNA]</scope>
    <source>
        <strain evidence="11">cv. E1</strain>
        <tissue evidence="10">Leaf</tissue>
    </source>
</reference>
<dbReference type="PANTHER" id="PTHR11017:SF479">
    <property type="entry name" value="DISEASE RESISTANCE PROTEIN (TIR-NBS-LRR CLASS) FAMILY"/>
    <property type="match status" value="1"/>
</dbReference>
<keyword evidence="5" id="KW-0611">Plant defense</keyword>
<dbReference type="SUPFAM" id="SSF52200">
    <property type="entry name" value="Toll/Interleukin receptor TIR domain"/>
    <property type="match status" value="1"/>
</dbReference>
<dbReference type="PROSITE" id="PS50104">
    <property type="entry name" value="TIR"/>
    <property type="match status" value="1"/>
</dbReference>
<dbReference type="Gene3D" id="1.10.8.430">
    <property type="entry name" value="Helical domain of apoptotic protease-activating factors"/>
    <property type="match status" value="1"/>
</dbReference>
<dbReference type="SUPFAM" id="SSF52540">
    <property type="entry name" value="P-loop containing nucleoside triphosphate hydrolases"/>
    <property type="match status" value="1"/>
</dbReference>
<evidence type="ECO:0000256" key="7">
    <source>
        <dbReference type="ARBA" id="ARBA00047304"/>
    </source>
</evidence>
<dbReference type="InterPro" id="IPR042197">
    <property type="entry name" value="Apaf_helical"/>
</dbReference>
<evidence type="ECO:0000256" key="8">
    <source>
        <dbReference type="SAM" id="MobiDB-lite"/>
    </source>
</evidence>
<dbReference type="OrthoDB" id="979580at2759"/>
<proteinExistence type="predicted"/>
<evidence type="ECO:0000256" key="4">
    <source>
        <dbReference type="ARBA" id="ARBA00022801"/>
    </source>
</evidence>
<dbReference type="AlphaFoldDB" id="A0A9D3UHX9"/>
<dbReference type="Proteomes" id="UP000828251">
    <property type="component" value="Unassembled WGS sequence"/>
</dbReference>
<dbReference type="InterPro" id="IPR035897">
    <property type="entry name" value="Toll_tir_struct_dom_sf"/>
</dbReference>
<dbReference type="EC" id="3.2.2.6" evidence="1"/>
<dbReference type="SUPFAM" id="SSF46785">
    <property type="entry name" value="Winged helix' DNA-binding domain"/>
    <property type="match status" value="1"/>
</dbReference>
<evidence type="ECO:0000256" key="6">
    <source>
        <dbReference type="ARBA" id="ARBA00023027"/>
    </source>
</evidence>
<sequence>MMNVIFHDEKPEQLSQPHSPAIASSSSSCPLKHQVFLSFRGEDTRLNFTAHLLKALKDTGMNIFFDEETLEKGDQLSQALSLAIAAANLSIIVLSVNYASSKSCLAELSGIMRRKDTQGHIVLPIFYHVDPSHVRNLGGSFKTSFNHHESNRLHQVQRWKTAFSEVDKLKGWHIEGGKFDRPETEYIKDIVEYVIKKLMSSKFRSAFAELVGIDDQKKTILRLIEQEDSRLIGLWGQGGVGKTTLSDVIFNEICHEFEGKCFLLNVREKFKTQGMESLRKDLLSKLLNQEIHVDTPSFGSTLIQERLSNKRVLVVLDDVNDSDQIDCFGVKQFGDGSKIIVTSRDRQVLKNGGVDKIHEVKKLDINDSLQLFSTFAFKQLNPTADFRALSNNFVEYAQGSLLALKVLGSKLYKKSRKEWESEVDKLKEYGQPKISHFLRSSFDELDELEKNIFLDIAIFFKGKFRKDLEKILSCCYKGVVSGISNLIDKCLLDSEDKDEWISMHDMLEEMGKDIVREESIDPGKRSRLWNAKDVYQVLRYNKGINLIQGIKLDMSQIDNLRIHHSIFEGMINLRVIHFFTCGFVWDACRAKKLLADQVDCASLPDELRYLYWDCYPFKSLSGFNPKNLVVLKLFFGDMEHLWNDDDNQSLVNLREIFVLGCKKLRKIPSLLGAINLEILNCRWCESLVELPCLNHLASLKLLVLHGCHNLKTFPEVPKHFSCLELYRTKIEEVPDSIEHLGGLRKLCLQKSKVNIVSSNILKLESLRDMDLSHCPMVEFPELPRSLTNLNLSGTQIEEVCLSLDTPSNLQTLDMSGSGVKYVSIKMEYLRHLNLSHCPMIEFLETPKSLRLLNLSGTQIKEATLSLDSLNNLWKLKMSSSSIQQLQCNINLFGSREIPTVDGSSPILMSKSIYGLEMDHCKSLKLLSELPPYIRHLDAHGCTSLEKVSFTDQKSYELDPLGDNVIWFYIMFCNCFSLNQDSIDNIEANAMLKIGYLAEKLRLTWENPTRQHRLFCCFPGDKISANKFEYQSMSSSLVLKIAPNRCCGSRFLGFSICLVADLTPCHHHEFLKFTCKYQLTAAGVGGYKKFTSEWISFIEAGTEWKYMGDHVFILFSENMVTKDKDYEEASFEFYIENPNIRVEKCGVHVSYVYEEPSTTPTT</sequence>
<name>A0A9D3UHX9_9ROSI</name>
<dbReference type="FunFam" id="3.40.50.10140:FF:000007">
    <property type="entry name" value="Disease resistance protein (TIR-NBS-LRR class)"/>
    <property type="match status" value="1"/>
</dbReference>
<evidence type="ECO:0000256" key="3">
    <source>
        <dbReference type="ARBA" id="ARBA00022737"/>
    </source>
</evidence>
<evidence type="ECO:0000259" key="9">
    <source>
        <dbReference type="PROSITE" id="PS50104"/>
    </source>
</evidence>
<dbReference type="GO" id="GO:0006952">
    <property type="term" value="P:defense response"/>
    <property type="evidence" value="ECO:0007669"/>
    <property type="project" value="UniProtKB-KW"/>
</dbReference>
<organism evidence="10 11">
    <name type="scientific">Gossypium stocksii</name>
    <dbReference type="NCBI Taxonomy" id="47602"/>
    <lineage>
        <taxon>Eukaryota</taxon>
        <taxon>Viridiplantae</taxon>
        <taxon>Streptophyta</taxon>
        <taxon>Embryophyta</taxon>
        <taxon>Tracheophyta</taxon>
        <taxon>Spermatophyta</taxon>
        <taxon>Magnoliopsida</taxon>
        <taxon>eudicotyledons</taxon>
        <taxon>Gunneridae</taxon>
        <taxon>Pentapetalae</taxon>
        <taxon>rosids</taxon>
        <taxon>malvids</taxon>
        <taxon>Malvales</taxon>
        <taxon>Malvaceae</taxon>
        <taxon>Malvoideae</taxon>
        <taxon>Gossypium</taxon>
    </lineage>
</organism>
<protein>
    <recommendedName>
        <fullName evidence="1">ADP-ribosyl cyclase/cyclic ADP-ribose hydrolase</fullName>
        <ecNumber evidence="1">3.2.2.6</ecNumber>
    </recommendedName>
</protein>
<dbReference type="InterPro" id="IPR044974">
    <property type="entry name" value="Disease_R_plants"/>
</dbReference>
<dbReference type="GO" id="GO:0061809">
    <property type="term" value="F:NAD+ nucleosidase activity, cyclic ADP-ribose generating"/>
    <property type="evidence" value="ECO:0007669"/>
    <property type="project" value="UniProtKB-EC"/>
</dbReference>
<dbReference type="SMART" id="SM00255">
    <property type="entry name" value="TIR"/>
    <property type="match status" value="1"/>
</dbReference>
<dbReference type="PRINTS" id="PR00364">
    <property type="entry name" value="DISEASERSIST"/>
</dbReference>
<dbReference type="Pfam" id="PF23282">
    <property type="entry name" value="WHD_ROQ1"/>
    <property type="match status" value="1"/>
</dbReference>
<dbReference type="Pfam" id="PF00931">
    <property type="entry name" value="NB-ARC"/>
    <property type="match status" value="1"/>
</dbReference>
<feature type="region of interest" description="Disordered" evidence="8">
    <location>
        <begin position="7"/>
        <end position="26"/>
    </location>
</feature>
<evidence type="ECO:0000313" key="10">
    <source>
        <dbReference type="EMBL" id="KAH1045442.1"/>
    </source>
</evidence>
<dbReference type="Gene3D" id="3.40.50.300">
    <property type="entry name" value="P-loop containing nucleotide triphosphate hydrolases"/>
    <property type="match status" value="1"/>
</dbReference>
<gene>
    <name evidence="10" type="ORF">J1N35_036226</name>
</gene>
<dbReference type="PANTHER" id="PTHR11017">
    <property type="entry name" value="LEUCINE-RICH REPEAT-CONTAINING PROTEIN"/>
    <property type="match status" value="1"/>
</dbReference>
<evidence type="ECO:0000313" key="11">
    <source>
        <dbReference type="Proteomes" id="UP000828251"/>
    </source>
</evidence>
<evidence type="ECO:0000256" key="1">
    <source>
        <dbReference type="ARBA" id="ARBA00011982"/>
    </source>
</evidence>
<dbReference type="InterPro" id="IPR027417">
    <property type="entry name" value="P-loop_NTPase"/>
</dbReference>
<comment type="catalytic activity">
    <reaction evidence="7">
        <text>NAD(+) + H2O = ADP-D-ribose + nicotinamide + H(+)</text>
        <dbReference type="Rhea" id="RHEA:16301"/>
        <dbReference type="ChEBI" id="CHEBI:15377"/>
        <dbReference type="ChEBI" id="CHEBI:15378"/>
        <dbReference type="ChEBI" id="CHEBI:17154"/>
        <dbReference type="ChEBI" id="CHEBI:57540"/>
        <dbReference type="ChEBI" id="CHEBI:57967"/>
        <dbReference type="EC" id="3.2.2.6"/>
    </reaction>
    <physiologicalReaction direction="left-to-right" evidence="7">
        <dbReference type="Rhea" id="RHEA:16302"/>
    </physiologicalReaction>
</comment>
<dbReference type="Gene3D" id="3.40.50.10140">
    <property type="entry name" value="Toll/interleukin-1 receptor homology (TIR) domain"/>
    <property type="match status" value="1"/>
</dbReference>
<dbReference type="Gene3D" id="3.80.10.10">
    <property type="entry name" value="Ribonuclease Inhibitor"/>
    <property type="match status" value="2"/>
</dbReference>
<keyword evidence="6" id="KW-0520">NAD</keyword>
<comment type="caution">
    <text evidence="10">The sequence shown here is derived from an EMBL/GenBank/DDBJ whole genome shotgun (WGS) entry which is preliminary data.</text>
</comment>
<dbReference type="InterPro" id="IPR036390">
    <property type="entry name" value="WH_DNA-bd_sf"/>
</dbReference>
<dbReference type="InterPro" id="IPR002182">
    <property type="entry name" value="NB-ARC"/>
</dbReference>
<dbReference type="EMBL" id="JAIQCV010000011">
    <property type="protein sequence ID" value="KAH1045442.1"/>
    <property type="molecule type" value="Genomic_DNA"/>
</dbReference>